<dbReference type="KEGG" id="mmai:sS8_4410"/>
<evidence type="ECO:0000313" key="1">
    <source>
        <dbReference type="EMBL" id="BBA36340.1"/>
    </source>
</evidence>
<evidence type="ECO:0000313" key="2">
    <source>
        <dbReference type="Proteomes" id="UP000266313"/>
    </source>
</evidence>
<accession>A0A250KXG5</accession>
<keyword evidence="2" id="KW-1185">Reference proteome</keyword>
<organism evidence="1 2">
    <name type="scientific">Methylocaldum marinum</name>
    <dbReference type="NCBI Taxonomy" id="1432792"/>
    <lineage>
        <taxon>Bacteria</taxon>
        <taxon>Pseudomonadati</taxon>
        <taxon>Pseudomonadota</taxon>
        <taxon>Gammaproteobacteria</taxon>
        <taxon>Methylococcales</taxon>
        <taxon>Methylococcaceae</taxon>
        <taxon>Methylocaldum</taxon>
    </lineage>
</organism>
<sequence>MSTTGDADSALQVWPPGIKERVLDYLRSLGLSRQDLVEGLAEDCLNRARRRVGRGASEELLKRAIEEAQRRFDHALARAMRLSPSRDPHPVAAARAALLLTGCPSASDALFGNPDSPSDAAEMLKEILPRPTPPEEPVPMAEQPLRFWLFKSTHQRS</sequence>
<dbReference type="Proteomes" id="UP000266313">
    <property type="component" value="Chromosome"/>
</dbReference>
<proteinExistence type="predicted"/>
<gene>
    <name evidence="1" type="ORF">sS8_4410</name>
</gene>
<protein>
    <submittedName>
        <fullName evidence="1">Uncharacterized protein</fullName>
    </submittedName>
</protein>
<dbReference type="EMBL" id="AP017928">
    <property type="protein sequence ID" value="BBA36340.1"/>
    <property type="molecule type" value="Genomic_DNA"/>
</dbReference>
<name>A0A250KXG5_9GAMM</name>
<dbReference type="AlphaFoldDB" id="A0A250KXG5"/>
<reference evidence="1 2" key="1">
    <citation type="submission" date="2016-12" db="EMBL/GenBank/DDBJ databases">
        <title>Genome sequencing of Methylocaldum marinum.</title>
        <authorList>
            <person name="Takeuchi M."/>
            <person name="Kamagata Y."/>
            <person name="Hiraoka S."/>
            <person name="Oshima K."/>
            <person name="Hattori M."/>
            <person name="Iwasaki W."/>
        </authorList>
    </citation>
    <scope>NUCLEOTIDE SEQUENCE [LARGE SCALE GENOMIC DNA]</scope>
    <source>
        <strain evidence="1 2">S8</strain>
    </source>
</reference>